<dbReference type="RefSeq" id="XP_014248195.1">
    <property type="nucleotide sequence ID" value="XM_014392709.2"/>
</dbReference>
<keyword evidence="2" id="KW-0472">Membrane</keyword>
<dbReference type="AlphaFoldDB" id="A0A8I6RKN9"/>
<name>A0A8I6RKN9_CIMLE</name>
<evidence type="ECO:0000313" key="4">
    <source>
        <dbReference type="Proteomes" id="UP000494040"/>
    </source>
</evidence>
<accession>A0A8I6RKN9</accession>
<keyword evidence="2" id="KW-0812">Transmembrane</keyword>
<evidence type="ECO:0000313" key="3">
    <source>
        <dbReference type="EnsemblMetazoa" id="XP_014248195.1"/>
    </source>
</evidence>
<dbReference type="Proteomes" id="UP000494040">
    <property type="component" value="Unassembled WGS sequence"/>
</dbReference>
<evidence type="ECO:0000256" key="1">
    <source>
        <dbReference type="SAM" id="Coils"/>
    </source>
</evidence>
<sequence>MHLAVGEAVAKAATVKLAAMALVVFASATAALCVLRLPRVPKELGLVEKARDEIASLEKRAKRLEYNLALARESAREAFLRREAERNGDLGAPFWPGCVFFPCDPINSTGTDVKEKSKTTL</sequence>
<organism evidence="3 4">
    <name type="scientific">Cimex lectularius</name>
    <name type="common">Bed bug</name>
    <name type="synonym">Acanthia lectularia</name>
    <dbReference type="NCBI Taxonomy" id="79782"/>
    <lineage>
        <taxon>Eukaryota</taxon>
        <taxon>Metazoa</taxon>
        <taxon>Ecdysozoa</taxon>
        <taxon>Arthropoda</taxon>
        <taxon>Hexapoda</taxon>
        <taxon>Insecta</taxon>
        <taxon>Pterygota</taxon>
        <taxon>Neoptera</taxon>
        <taxon>Paraneoptera</taxon>
        <taxon>Hemiptera</taxon>
        <taxon>Heteroptera</taxon>
        <taxon>Panheteroptera</taxon>
        <taxon>Cimicomorpha</taxon>
        <taxon>Cimicidae</taxon>
        <taxon>Cimex</taxon>
    </lineage>
</organism>
<keyword evidence="1" id="KW-0175">Coiled coil</keyword>
<dbReference type="KEGG" id="clec:106665904"/>
<protein>
    <submittedName>
        <fullName evidence="3">Uncharacterized protein</fullName>
    </submittedName>
</protein>
<feature type="coiled-coil region" evidence="1">
    <location>
        <begin position="47"/>
        <end position="74"/>
    </location>
</feature>
<evidence type="ECO:0000256" key="2">
    <source>
        <dbReference type="SAM" id="Phobius"/>
    </source>
</evidence>
<dbReference type="GeneID" id="106665904"/>
<keyword evidence="2" id="KW-1133">Transmembrane helix</keyword>
<keyword evidence="4" id="KW-1185">Reference proteome</keyword>
<reference evidence="3" key="1">
    <citation type="submission" date="2022-01" db="UniProtKB">
        <authorList>
            <consortium name="EnsemblMetazoa"/>
        </authorList>
    </citation>
    <scope>IDENTIFICATION</scope>
</reference>
<dbReference type="OMA" id="PCDPINS"/>
<proteinExistence type="predicted"/>
<feature type="transmembrane region" description="Helical" evidence="2">
    <location>
        <begin position="17"/>
        <end position="35"/>
    </location>
</feature>
<dbReference type="EnsemblMetazoa" id="XM_014392709.2">
    <property type="protein sequence ID" value="XP_014248195.1"/>
    <property type="gene ID" value="LOC106665904"/>
</dbReference>